<feature type="transmembrane region" description="Helical" evidence="7">
    <location>
        <begin position="170"/>
        <end position="195"/>
    </location>
</feature>
<dbReference type="AlphaFoldDB" id="G2DAW8"/>
<keyword evidence="9" id="KW-1185">Reference proteome</keyword>
<name>G2DAW8_9GAMM</name>
<dbReference type="Gene3D" id="1.20.1630.10">
    <property type="entry name" value="Formate dehydrogenase/DMSO reductase domain"/>
    <property type="match status" value="1"/>
</dbReference>
<evidence type="ECO:0000256" key="6">
    <source>
        <dbReference type="ARBA" id="ARBA00023136"/>
    </source>
</evidence>
<evidence type="ECO:0000256" key="4">
    <source>
        <dbReference type="ARBA" id="ARBA00022692"/>
    </source>
</evidence>
<dbReference type="PATRIC" id="fig|1048808.3.peg.724"/>
<feature type="transmembrane region" description="Helical" evidence="7">
    <location>
        <begin position="65"/>
        <end position="87"/>
    </location>
</feature>
<keyword evidence="3" id="KW-1003">Cell membrane</keyword>
<dbReference type="PANTHER" id="PTHR34856:SF2">
    <property type="entry name" value="PROTEIN NRFD"/>
    <property type="match status" value="1"/>
</dbReference>
<dbReference type="InterPro" id="IPR005614">
    <property type="entry name" value="NrfD-like"/>
</dbReference>
<keyword evidence="6 7" id="KW-0472">Membrane</keyword>
<accession>G2DAW8</accession>
<feature type="transmembrane region" description="Helical" evidence="7">
    <location>
        <begin position="201"/>
        <end position="224"/>
    </location>
</feature>
<protein>
    <submittedName>
        <fullName evidence="8">Sulfur oxidation-associated complex DsrMKJOP protein DsrP</fullName>
    </submittedName>
</protein>
<dbReference type="GO" id="GO:0005886">
    <property type="term" value="C:plasma membrane"/>
    <property type="evidence" value="ECO:0007669"/>
    <property type="project" value="UniProtKB-SubCell"/>
</dbReference>
<evidence type="ECO:0000313" key="8">
    <source>
        <dbReference type="EMBL" id="EGV52272.1"/>
    </source>
</evidence>
<keyword evidence="4 7" id="KW-0812">Transmembrane</keyword>
<reference evidence="8" key="1">
    <citation type="journal article" date="2011" name="ISME J.">
        <title>The endosymbionts of the deep-sea tubeworms Riftia pachyptila and Tevnia jerichonana share an identical physiology as revealed by proteogenomic analyses.</title>
        <authorList>
            <person name="Gardebrecht A."/>
            <person name="Markert S."/>
            <person name="Felbeck H."/>
            <person name="Thuermer A."/>
            <person name="Albrecht D."/>
            <person name="Wollherr A."/>
            <person name="Kabisch J."/>
            <person name="Lehmann R."/>
            <person name="Daniel R."/>
            <person name="Liesegang H."/>
            <person name="Hecker M."/>
            <person name="Sievert S.M."/>
            <person name="Schweder T."/>
        </authorList>
    </citation>
    <scope>NUCLEOTIDE SEQUENCE [LARGE SCALE GENOMIC DNA]</scope>
</reference>
<evidence type="ECO:0000256" key="7">
    <source>
        <dbReference type="SAM" id="Phobius"/>
    </source>
</evidence>
<comment type="caution">
    <text evidence="8">The sequence shown here is derived from an EMBL/GenBank/DDBJ whole genome shotgun (WGS) entry which is preliminary data.</text>
</comment>
<comment type="subcellular location">
    <subcellularLocation>
        <location evidence="1">Cell membrane</location>
        <topology evidence="1">Multi-pass membrane protein</topology>
    </subcellularLocation>
</comment>
<keyword evidence="5 7" id="KW-1133">Transmembrane helix</keyword>
<dbReference type="Proteomes" id="UP000004491">
    <property type="component" value="Unassembled WGS sequence"/>
</dbReference>
<dbReference type="PANTHER" id="PTHR34856">
    <property type="entry name" value="PROTEIN NRFD"/>
    <property type="match status" value="1"/>
</dbReference>
<organism evidence="8 9">
    <name type="scientific">endosymbiont of Riftia pachyptila</name>
    <name type="common">vent Ph05</name>
    <dbReference type="NCBI Taxonomy" id="1048808"/>
    <lineage>
        <taxon>Bacteria</taxon>
        <taxon>Pseudomonadati</taxon>
        <taxon>Pseudomonadota</taxon>
        <taxon>Gammaproteobacteria</taxon>
        <taxon>sulfur-oxidizing symbionts</taxon>
    </lineage>
</organism>
<gene>
    <name evidence="8" type="primary">dsrP</name>
    <name evidence="8" type="ORF">Rifp1Sym_am00450</name>
</gene>
<dbReference type="Pfam" id="PF03916">
    <property type="entry name" value="NrfD"/>
    <property type="match status" value="1"/>
</dbReference>
<evidence type="ECO:0000256" key="5">
    <source>
        <dbReference type="ARBA" id="ARBA00022989"/>
    </source>
</evidence>
<dbReference type="EMBL" id="AFOC01000013">
    <property type="protein sequence ID" value="EGV52272.1"/>
    <property type="molecule type" value="Genomic_DNA"/>
</dbReference>
<sequence length="404" mass="44118">MAGGRTTMTKMHYRELYCGTPLRFWAGLALLGAIVAIGMGAAYYMEHHGHWVTGMTNQVVWGLPHVFAIFLIVAASGALNVASIGSVFGGPMYKPLGRYSGLLAIGLLAGGLAVLMLDLGRPDRLIVAMTSYNFKSIFAWNVILYSGFFGIVGVYLWVMMDRTVNRFYRPVAFAAFFWRLMLTTGTGSIFGFLVAREAYDAAIMAPMFIIMSFSYGLAFFIITLQSAYAWGDRQLGDLRLAKLKNLLGVFIGAVLYFTLAYHLTNLYITQHHGIEAFILLNGGVYTVMFWLGQIVIGSLIPLVLIYSPAFVASRWAVAAASVMVLIGGFFQVYLIVIGGQVFPMTIFPGKEVIESSFYDGVINSYVPTFAEGALGVAGIAIAMALVAVGARMFKVFPETLEDPQ</sequence>
<evidence type="ECO:0000313" key="9">
    <source>
        <dbReference type="Proteomes" id="UP000004491"/>
    </source>
</evidence>
<dbReference type="InterPro" id="IPR052049">
    <property type="entry name" value="Electron_transfer_protein"/>
</dbReference>
<feature type="transmembrane region" description="Helical" evidence="7">
    <location>
        <begin position="245"/>
        <end position="263"/>
    </location>
</feature>
<feature type="transmembrane region" description="Helical" evidence="7">
    <location>
        <begin position="99"/>
        <end position="117"/>
    </location>
</feature>
<comment type="similarity">
    <text evidence="2">Belongs to the NrfD family.</text>
</comment>
<proteinExistence type="inferred from homology"/>
<evidence type="ECO:0000256" key="3">
    <source>
        <dbReference type="ARBA" id="ARBA00022475"/>
    </source>
</evidence>
<feature type="transmembrane region" description="Helical" evidence="7">
    <location>
        <begin position="137"/>
        <end position="158"/>
    </location>
</feature>
<feature type="transmembrane region" description="Helical" evidence="7">
    <location>
        <begin position="317"/>
        <end position="342"/>
    </location>
</feature>
<feature type="transmembrane region" description="Helical" evidence="7">
    <location>
        <begin position="21"/>
        <end position="45"/>
    </location>
</feature>
<feature type="transmembrane region" description="Helical" evidence="7">
    <location>
        <begin position="362"/>
        <end position="388"/>
    </location>
</feature>
<evidence type="ECO:0000256" key="2">
    <source>
        <dbReference type="ARBA" id="ARBA00008929"/>
    </source>
</evidence>
<feature type="transmembrane region" description="Helical" evidence="7">
    <location>
        <begin position="283"/>
        <end position="305"/>
    </location>
</feature>
<evidence type="ECO:0000256" key="1">
    <source>
        <dbReference type="ARBA" id="ARBA00004651"/>
    </source>
</evidence>